<dbReference type="PANTHER" id="PTHR42945">
    <property type="entry name" value="HISTIDINE BIOSYNTHESIS BIFUNCTIONAL PROTEIN"/>
    <property type="match status" value="1"/>
</dbReference>
<dbReference type="EMBL" id="LZFO01000029">
    <property type="protein sequence ID" value="OFI05363.1"/>
    <property type="molecule type" value="Genomic_DNA"/>
</dbReference>
<dbReference type="GO" id="GO:0004636">
    <property type="term" value="F:phosphoribosyl-ATP diphosphatase activity"/>
    <property type="evidence" value="ECO:0007669"/>
    <property type="project" value="UniProtKB-EC"/>
</dbReference>
<evidence type="ECO:0000256" key="9">
    <source>
        <dbReference type="ARBA" id="ARBA00022801"/>
    </source>
</evidence>
<feature type="binding site" evidence="11">
    <location>
        <position position="79"/>
    </location>
    <ligand>
        <name>Mg(2+)</name>
        <dbReference type="ChEBI" id="CHEBI:18420"/>
    </ligand>
</feature>
<evidence type="ECO:0000313" key="14">
    <source>
        <dbReference type="Proteomes" id="UP000175744"/>
    </source>
</evidence>
<proteinExistence type="inferred from homology"/>
<protein>
    <recommendedName>
        <fullName evidence="11">Phosphoribosyl-AMP cyclohydrolase</fullName>
        <shortName evidence="11">PRA-CH</shortName>
        <ecNumber evidence="11">3.5.4.19</ecNumber>
    </recommendedName>
</protein>
<keyword evidence="11" id="KW-0479">Metal-binding</keyword>
<feature type="binding site" evidence="11">
    <location>
        <position position="92"/>
    </location>
    <ligand>
        <name>Zn(2+)</name>
        <dbReference type="ChEBI" id="CHEBI:29105"/>
        <note>ligand shared between dimeric partners</note>
    </ligand>
</feature>
<dbReference type="HAMAP" id="MF_01021">
    <property type="entry name" value="HisI"/>
    <property type="match status" value="1"/>
</dbReference>
<evidence type="ECO:0000256" key="4">
    <source>
        <dbReference type="ARBA" id="ARBA00005204"/>
    </source>
</evidence>
<evidence type="ECO:0000256" key="2">
    <source>
        <dbReference type="ARBA" id="ARBA00001460"/>
    </source>
</evidence>
<dbReference type="InterPro" id="IPR038019">
    <property type="entry name" value="PRib_AMP_CycHydrolase_sf"/>
</dbReference>
<dbReference type="GO" id="GO:0004635">
    <property type="term" value="F:phosphoribosyl-AMP cyclohydrolase activity"/>
    <property type="evidence" value="ECO:0007669"/>
    <property type="project" value="UniProtKB-UniRule"/>
</dbReference>
<comment type="subcellular location">
    <subcellularLocation>
        <location evidence="11">Cytoplasm</location>
    </subcellularLocation>
</comment>
<keyword evidence="11" id="KW-0862">Zinc</keyword>
<dbReference type="OrthoDB" id="9795769at2"/>
<dbReference type="EC" id="3.5.4.19" evidence="11"/>
<comment type="function">
    <text evidence="11">Catalyzes the hydrolysis of the adenine ring of phosphoribosyl-AMP.</text>
</comment>
<feature type="domain" description="Phosphoribosyl-AMP cyclohydrolase" evidence="12">
    <location>
        <begin position="28"/>
        <end position="101"/>
    </location>
</feature>
<feature type="binding site" evidence="11">
    <location>
        <position position="77"/>
    </location>
    <ligand>
        <name>Mg(2+)</name>
        <dbReference type="ChEBI" id="CHEBI:18420"/>
    </ligand>
</feature>
<dbReference type="GO" id="GO:0005737">
    <property type="term" value="C:cytoplasm"/>
    <property type="evidence" value="ECO:0007669"/>
    <property type="project" value="UniProtKB-SubCell"/>
</dbReference>
<comment type="catalytic activity">
    <reaction evidence="2">
        <text>1-(5-phospho-beta-D-ribosyl)-ATP + H2O = 1-(5-phospho-beta-D-ribosyl)-5'-AMP + diphosphate + H(+)</text>
        <dbReference type="Rhea" id="RHEA:22828"/>
        <dbReference type="ChEBI" id="CHEBI:15377"/>
        <dbReference type="ChEBI" id="CHEBI:15378"/>
        <dbReference type="ChEBI" id="CHEBI:33019"/>
        <dbReference type="ChEBI" id="CHEBI:59457"/>
        <dbReference type="ChEBI" id="CHEBI:73183"/>
        <dbReference type="EC" id="3.6.1.31"/>
    </reaction>
</comment>
<comment type="cofactor">
    <cofactor evidence="11">
        <name>Zn(2+)</name>
        <dbReference type="ChEBI" id="CHEBI:29105"/>
    </cofactor>
    <text evidence="11">Binds 1 zinc ion per subunit.</text>
</comment>
<evidence type="ECO:0000256" key="8">
    <source>
        <dbReference type="ARBA" id="ARBA00022605"/>
    </source>
</evidence>
<comment type="pathway">
    <text evidence="3 11">Amino-acid biosynthesis; L-histidine biosynthesis; L-histidine from 5-phospho-alpha-D-ribose 1-diphosphate: step 3/9.</text>
</comment>
<comment type="similarity">
    <text evidence="11">Belongs to the PRA-CH family.</text>
</comment>
<dbReference type="GO" id="GO:0000287">
    <property type="term" value="F:magnesium ion binding"/>
    <property type="evidence" value="ECO:0007669"/>
    <property type="project" value="UniProtKB-UniRule"/>
</dbReference>
<keyword evidence="11" id="KW-0460">Magnesium</keyword>
<comment type="pathway">
    <text evidence="4">Amino-acid biosynthesis; L-histidine biosynthesis; L-histidine from 5-phospho-alpha-D-ribose 1-diphosphate: step 2/9.</text>
</comment>
<feature type="binding site" evidence="11">
    <location>
        <position position="99"/>
    </location>
    <ligand>
        <name>Zn(2+)</name>
        <dbReference type="ChEBI" id="CHEBI:29105"/>
        <note>ligand shared between dimeric partners</note>
    </ligand>
</feature>
<dbReference type="InterPro" id="IPR002496">
    <property type="entry name" value="PRib_AMP_CycHydrolase_dom"/>
</dbReference>
<feature type="binding site" evidence="11">
    <location>
        <position position="75"/>
    </location>
    <ligand>
        <name>Mg(2+)</name>
        <dbReference type="ChEBI" id="CHEBI:18420"/>
    </ligand>
</feature>
<name>A0A1E8EX67_9CLOT</name>
<keyword evidence="14" id="KW-1185">Reference proteome</keyword>
<evidence type="ECO:0000256" key="3">
    <source>
        <dbReference type="ARBA" id="ARBA00005169"/>
    </source>
</evidence>
<dbReference type="PATRIC" id="fig|1121290.3.peg.1804"/>
<comment type="similarity">
    <text evidence="6">In the N-terminal section; belongs to the PRA-CH family.</text>
</comment>
<dbReference type="RefSeq" id="WP_070110779.1">
    <property type="nucleotide sequence ID" value="NZ_LZFO01000029.1"/>
</dbReference>
<dbReference type="UniPathway" id="UPA00031">
    <property type="reaction ID" value="UER00008"/>
</dbReference>
<evidence type="ECO:0000313" key="13">
    <source>
        <dbReference type="EMBL" id="OFI05363.1"/>
    </source>
</evidence>
<reference evidence="13 14" key="1">
    <citation type="submission" date="2016-06" db="EMBL/GenBank/DDBJ databases">
        <title>Genome sequence of Clostridium acetireducens DSM 10703.</title>
        <authorList>
            <person name="Poehlein A."/>
            <person name="Fluechter S."/>
            <person name="Duerre P."/>
            <person name="Daniel R."/>
        </authorList>
    </citation>
    <scope>NUCLEOTIDE SEQUENCE [LARGE SCALE GENOMIC DNA]</scope>
    <source>
        <strain evidence="13 14">DSM 10703</strain>
    </source>
</reference>
<evidence type="ECO:0000256" key="5">
    <source>
        <dbReference type="ARBA" id="ARBA00007731"/>
    </source>
</evidence>
<dbReference type="AlphaFoldDB" id="A0A1E8EX67"/>
<evidence type="ECO:0000259" key="12">
    <source>
        <dbReference type="Pfam" id="PF01502"/>
    </source>
</evidence>
<evidence type="ECO:0000256" key="6">
    <source>
        <dbReference type="ARBA" id="ARBA00008299"/>
    </source>
</evidence>
<dbReference type="Pfam" id="PF01502">
    <property type="entry name" value="PRA-CH"/>
    <property type="match status" value="1"/>
</dbReference>
<dbReference type="FunFam" id="3.10.20.810:FF:000001">
    <property type="entry name" value="Histidine biosynthesis bifunctional protein HisIE"/>
    <property type="match status" value="1"/>
</dbReference>
<comment type="catalytic activity">
    <reaction evidence="1 11">
        <text>1-(5-phospho-beta-D-ribosyl)-5'-AMP + H2O = 1-(5-phospho-beta-D-ribosyl)-5-[(5-phospho-beta-D-ribosylamino)methylideneamino]imidazole-4-carboxamide</text>
        <dbReference type="Rhea" id="RHEA:20049"/>
        <dbReference type="ChEBI" id="CHEBI:15377"/>
        <dbReference type="ChEBI" id="CHEBI:58435"/>
        <dbReference type="ChEBI" id="CHEBI:59457"/>
        <dbReference type="EC" id="3.5.4.19"/>
    </reaction>
</comment>
<accession>A0A1E8EX67</accession>
<dbReference type="GO" id="GO:0000105">
    <property type="term" value="P:L-histidine biosynthetic process"/>
    <property type="evidence" value="ECO:0007669"/>
    <property type="project" value="UniProtKB-UniRule"/>
</dbReference>
<gene>
    <name evidence="11 13" type="primary">hisI</name>
    <name evidence="13" type="ORF">CLOACE_18110</name>
</gene>
<dbReference type="InterPro" id="IPR026660">
    <property type="entry name" value="PRA-CH"/>
</dbReference>
<keyword evidence="7 11" id="KW-0963">Cytoplasm</keyword>
<comment type="cofactor">
    <cofactor evidence="11">
        <name>Mg(2+)</name>
        <dbReference type="ChEBI" id="CHEBI:18420"/>
    </cofactor>
    <text evidence="11">Binds 1 Mg(2+) ion per subunit.</text>
</comment>
<keyword evidence="10 11" id="KW-0368">Histidine biosynthesis</keyword>
<dbReference type="SUPFAM" id="SSF141734">
    <property type="entry name" value="HisI-like"/>
    <property type="match status" value="1"/>
</dbReference>
<evidence type="ECO:0000256" key="7">
    <source>
        <dbReference type="ARBA" id="ARBA00022490"/>
    </source>
</evidence>
<sequence>MSLINNIKFNKGLIPAIIQDYKSGQVLMLAYMNKESLNKTMETGTTWFWSRSRSELWNKGETSGHFQYVKEIYIDCDEDTILVKVNQIGAACHTGNKSCFYRKL</sequence>
<dbReference type="Proteomes" id="UP000175744">
    <property type="component" value="Unassembled WGS sequence"/>
</dbReference>
<dbReference type="PANTHER" id="PTHR42945:SF1">
    <property type="entry name" value="HISTIDINE BIOSYNTHESIS BIFUNCTIONAL PROTEIN HIS7"/>
    <property type="match status" value="1"/>
</dbReference>
<keyword evidence="8 11" id="KW-0028">Amino-acid biosynthesis</keyword>
<keyword evidence="9 11" id="KW-0378">Hydrolase</keyword>
<feature type="binding site" evidence="11">
    <location>
        <position position="76"/>
    </location>
    <ligand>
        <name>Zn(2+)</name>
        <dbReference type="ChEBI" id="CHEBI:29105"/>
        <note>ligand shared between dimeric partners</note>
    </ligand>
</feature>
<comment type="subunit">
    <text evidence="11">Homodimer.</text>
</comment>
<dbReference type="GO" id="GO:0008270">
    <property type="term" value="F:zinc ion binding"/>
    <property type="evidence" value="ECO:0007669"/>
    <property type="project" value="UniProtKB-UniRule"/>
</dbReference>
<dbReference type="NCBIfam" id="NF000768">
    <property type="entry name" value="PRK00051.1"/>
    <property type="match status" value="1"/>
</dbReference>
<evidence type="ECO:0000256" key="11">
    <source>
        <dbReference type="HAMAP-Rule" id="MF_01021"/>
    </source>
</evidence>
<dbReference type="STRING" id="1121290.CLAOCE_18110"/>
<organism evidence="13 14">
    <name type="scientific">Clostridium acetireducens DSM 10703</name>
    <dbReference type="NCBI Taxonomy" id="1121290"/>
    <lineage>
        <taxon>Bacteria</taxon>
        <taxon>Bacillati</taxon>
        <taxon>Bacillota</taxon>
        <taxon>Clostridia</taxon>
        <taxon>Eubacteriales</taxon>
        <taxon>Clostridiaceae</taxon>
        <taxon>Clostridium</taxon>
    </lineage>
</organism>
<dbReference type="Gene3D" id="3.10.20.810">
    <property type="entry name" value="Phosphoribosyl-AMP cyclohydrolase"/>
    <property type="match status" value="1"/>
</dbReference>
<evidence type="ECO:0000256" key="1">
    <source>
        <dbReference type="ARBA" id="ARBA00000024"/>
    </source>
</evidence>
<comment type="caution">
    <text evidence="13">The sequence shown here is derived from an EMBL/GenBank/DDBJ whole genome shotgun (WGS) entry which is preliminary data.</text>
</comment>
<evidence type="ECO:0000256" key="10">
    <source>
        <dbReference type="ARBA" id="ARBA00023102"/>
    </source>
</evidence>
<comment type="similarity">
    <text evidence="5">In the C-terminal section; belongs to the PRA-PH family.</text>
</comment>